<dbReference type="OrthoDB" id="9804829at2"/>
<reference evidence="3" key="1">
    <citation type="submission" date="2015-08" db="EMBL/GenBank/DDBJ databases">
        <title>Fjat-14210 dsm16467.</title>
        <authorList>
            <person name="Liu B."/>
            <person name="Wang J."/>
            <person name="Zhu Y."/>
            <person name="Liu G."/>
            <person name="Chen Q."/>
            <person name="Chen Z."/>
            <person name="Lan J."/>
            <person name="Che J."/>
            <person name="Ge C."/>
            <person name="Shi H."/>
            <person name="Pan Z."/>
            <person name="Liu X."/>
        </authorList>
    </citation>
    <scope>NUCLEOTIDE SEQUENCE [LARGE SCALE GENOMIC DNA]</scope>
    <source>
        <strain evidence="3">DSM 16467</strain>
    </source>
</reference>
<dbReference type="Pfam" id="PF22564">
    <property type="entry name" value="HAAS"/>
    <property type="match status" value="1"/>
</dbReference>
<proteinExistence type="predicted"/>
<organism evidence="2 3">
    <name type="scientific">Priestia koreensis</name>
    <dbReference type="NCBI Taxonomy" id="284581"/>
    <lineage>
        <taxon>Bacteria</taxon>
        <taxon>Bacillati</taxon>
        <taxon>Bacillota</taxon>
        <taxon>Bacilli</taxon>
        <taxon>Bacillales</taxon>
        <taxon>Bacillaceae</taxon>
        <taxon>Priestia</taxon>
    </lineage>
</organism>
<accession>A0A0M0KZP2</accession>
<feature type="transmembrane region" description="Helical" evidence="1">
    <location>
        <begin position="139"/>
        <end position="160"/>
    </location>
</feature>
<evidence type="ECO:0000313" key="2">
    <source>
        <dbReference type="EMBL" id="KOO44286.1"/>
    </source>
</evidence>
<dbReference type="PATRIC" id="fig|284581.3.peg.4819"/>
<feature type="transmembrane region" description="Helical" evidence="1">
    <location>
        <begin position="109"/>
        <end position="132"/>
    </location>
</feature>
<dbReference type="Proteomes" id="UP000037558">
    <property type="component" value="Unassembled WGS sequence"/>
</dbReference>
<feature type="transmembrane region" description="Helical" evidence="1">
    <location>
        <begin position="82"/>
        <end position="103"/>
    </location>
</feature>
<keyword evidence="1" id="KW-0812">Transmembrane</keyword>
<gene>
    <name evidence="2" type="ORF">AMD01_13455</name>
</gene>
<comment type="caution">
    <text evidence="2">The sequence shown here is derived from an EMBL/GenBank/DDBJ whole genome shotgun (WGS) entry which is preliminary data.</text>
</comment>
<evidence type="ECO:0000313" key="3">
    <source>
        <dbReference type="Proteomes" id="UP000037558"/>
    </source>
</evidence>
<dbReference type="EMBL" id="LILC01000016">
    <property type="protein sequence ID" value="KOO44286.1"/>
    <property type="molecule type" value="Genomic_DNA"/>
</dbReference>
<evidence type="ECO:0008006" key="4">
    <source>
        <dbReference type="Google" id="ProtNLM"/>
    </source>
</evidence>
<evidence type="ECO:0000256" key="1">
    <source>
        <dbReference type="SAM" id="Phobius"/>
    </source>
</evidence>
<keyword evidence="1" id="KW-0472">Membrane</keyword>
<dbReference type="STRING" id="284581.AMD01_13455"/>
<keyword evidence="1" id="KW-1133">Transmembrane helix</keyword>
<dbReference type="RefSeq" id="WP_053401941.1">
    <property type="nucleotide sequence ID" value="NZ_JAMAUM010000008.1"/>
</dbReference>
<protein>
    <recommendedName>
        <fullName evidence="4">DUF1700 domain-containing protein</fullName>
    </recommendedName>
</protein>
<keyword evidence="3" id="KW-1185">Reference proteome</keyword>
<name>A0A0M0KZP2_9BACI</name>
<dbReference type="AlphaFoldDB" id="A0A0M0KZP2"/>
<sequence>MGKNEFLQKLRDLLRDLPEVERQEILYDYEEHFEVGMEEGKSEAEIIRDLGDPYVIAKDLVGEQFGGVSAPTRKPSTFKMTMIAFGLILFNLVFVVGPASGILGSYVGFAVTAVVVFLSPLLLIFSIVMFGLEGILFQIFVFTALFGLGILLLIATIYIGKFLYRVLKMYVQFNLKLVKQGGF</sequence>